<keyword evidence="2 5" id="KW-0732">Signal</keyword>
<organism evidence="6 7">
    <name type="scientific">Coleophoma crateriformis</name>
    <dbReference type="NCBI Taxonomy" id="565419"/>
    <lineage>
        <taxon>Eukaryota</taxon>
        <taxon>Fungi</taxon>
        <taxon>Dikarya</taxon>
        <taxon>Ascomycota</taxon>
        <taxon>Pezizomycotina</taxon>
        <taxon>Leotiomycetes</taxon>
        <taxon>Helotiales</taxon>
        <taxon>Dermateaceae</taxon>
        <taxon>Coleophoma</taxon>
    </lineage>
</organism>
<comment type="similarity">
    <text evidence="5">Belongs to the tannase family.</text>
</comment>
<feature type="chain" id="PRO_5017496224" description="Carboxylic ester hydrolase" evidence="5">
    <location>
        <begin position="20"/>
        <end position="581"/>
    </location>
</feature>
<dbReference type="PANTHER" id="PTHR33938:SF7">
    <property type="entry name" value="CARBOXYLIC ESTER HYDROLASE"/>
    <property type="match status" value="1"/>
</dbReference>
<protein>
    <recommendedName>
        <fullName evidence="5">Carboxylic ester hydrolase</fullName>
        <ecNumber evidence="5">3.1.1.-</ecNumber>
    </recommendedName>
</protein>
<dbReference type="Pfam" id="PF07519">
    <property type="entry name" value="Tannase"/>
    <property type="match status" value="1"/>
</dbReference>
<dbReference type="PANTHER" id="PTHR33938">
    <property type="entry name" value="FERULOYL ESTERASE B-RELATED"/>
    <property type="match status" value="1"/>
</dbReference>
<name>A0A3D8RNS1_9HELO</name>
<dbReference type="GO" id="GO:0052689">
    <property type="term" value="F:carboxylic ester hydrolase activity"/>
    <property type="evidence" value="ECO:0007669"/>
    <property type="project" value="UniProtKB-KW"/>
</dbReference>
<evidence type="ECO:0000313" key="7">
    <source>
        <dbReference type="Proteomes" id="UP000256328"/>
    </source>
</evidence>
<evidence type="ECO:0000256" key="4">
    <source>
        <dbReference type="ARBA" id="ARBA00023157"/>
    </source>
</evidence>
<proteinExistence type="inferred from homology"/>
<dbReference type="InterPro" id="IPR011118">
    <property type="entry name" value="Tannase/feruloyl_esterase"/>
</dbReference>
<dbReference type="OrthoDB" id="3039123at2759"/>
<evidence type="ECO:0000256" key="5">
    <source>
        <dbReference type="RuleBase" id="RU361238"/>
    </source>
</evidence>
<evidence type="ECO:0000256" key="3">
    <source>
        <dbReference type="ARBA" id="ARBA00022801"/>
    </source>
</evidence>
<keyword evidence="7" id="KW-1185">Reference proteome</keyword>
<reference evidence="6 7" key="1">
    <citation type="journal article" date="2018" name="IMA Fungus">
        <title>IMA Genome-F 9: Draft genome sequence of Annulohypoxylon stygium, Aspergillus mulundensis, Berkeleyomyces basicola (syn. Thielaviopsis basicola), Ceratocystis smalleyi, two Cercospora beticola strains, Coleophoma cylindrospora, Fusarium fracticaudum, Phialophora cf. hyalina, and Morchella septimelata.</title>
        <authorList>
            <person name="Wingfield B.D."/>
            <person name="Bills G.F."/>
            <person name="Dong Y."/>
            <person name="Huang W."/>
            <person name="Nel W.J."/>
            <person name="Swalarsk-Parry B.S."/>
            <person name="Vaghefi N."/>
            <person name="Wilken P.M."/>
            <person name="An Z."/>
            <person name="de Beer Z.W."/>
            <person name="De Vos L."/>
            <person name="Chen L."/>
            <person name="Duong T.A."/>
            <person name="Gao Y."/>
            <person name="Hammerbacher A."/>
            <person name="Kikkert J.R."/>
            <person name="Li Y."/>
            <person name="Li H."/>
            <person name="Li K."/>
            <person name="Li Q."/>
            <person name="Liu X."/>
            <person name="Ma X."/>
            <person name="Naidoo K."/>
            <person name="Pethybridge S.J."/>
            <person name="Sun J."/>
            <person name="Steenkamp E.T."/>
            <person name="van der Nest M.A."/>
            <person name="van Wyk S."/>
            <person name="Wingfield M.J."/>
            <person name="Xiong C."/>
            <person name="Yue Q."/>
            <person name="Zhang X."/>
        </authorList>
    </citation>
    <scope>NUCLEOTIDE SEQUENCE [LARGE SCALE GENOMIC DNA]</scope>
    <source>
        <strain evidence="6 7">BP5796</strain>
    </source>
</reference>
<comment type="caution">
    <text evidence="6">The sequence shown here is derived from an EMBL/GenBank/DDBJ whole genome shotgun (WGS) entry which is preliminary data.</text>
</comment>
<accession>A0A3D8RNS1</accession>
<dbReference type="Proteomes" id="UP000256328">
    <property type="component" value="Unassembled WGS sequence"/>
</dbReference>
<dbReference type="AlphaFoldDB" id="A0A3D8RNS1"/>
<keyword evidence="3 5" id="KW-0378">Hydrolase</keyword>
<dbReference type="EC" id="3.1.1.-" evidence="5"/>
<evidence type="ECO:0000313" key="6">
    <source>
        <dbReference type="EMBL" id="RDW75742.1"/>
    </source>
</evidence>
<evidence type="ECO:0000256" key="2">
    <source>
        <dbReference type="ARBA" id="ARBA00022729"/>
    </source>
</evidence>
<keyword evidence="1" id="KW-0719">Serine esterase</keyword>
<feature type="signal peptide" evidence="5">
    <location>
        <begin position="1"/>
        <end position="19"/>
    </location>
</feature>
<dbReference type="EMBL" id="PDLN01000009">
    <property type="protein sequence ID" value="RDW75742.1"/>
    <property type="molecule type" value="Genomic_DNA"/>
</dbReference>
<keyword evidence="4" id="KW-1015">Disulfide bond</keyword>
<gene>
    <name evidence="6" type="ORF">BP5796_06563</name>
</gene>
<sequence>MRQAVRSTAVAALAAAANAATLAEVCTVANVQAALPANGTLNGINLIPSSVTANAVNDANSTTSSTAYNYCNVTASYVHPGKSQEVVVWYTFPSPDTFKNRFYVAGGGGYSLNTDPTGGLAYGAVAGVTDAGYDAINGVALDTVALAGNGSINWDNIYMFGYQALGEMTQVGKAITPAFYGLNTSSKIYTYYEGCSDGGREGWSQIQRYADEYDGAITGAPAFRYGQQQVNHLFANVAEQTLDYYPPPCELEKIVNITIATCDPLDGRTDGVISRSDLCKLNLNLNSTIGTPYYCAASTSTSLGFGFGSKAKRQSSTSEPAQNGTISAQGVALVERLWEGMFNSKGERIYVPWPTGSSFQDTATTYNSTTGDWDLSITSLGGEFVTKFIQLIDVSNLSSLENVTYDTLQDWMNDAMVRYMDSLQTTLPDLTPFQSKGGKIIHYHGEADDSIPPASSVHYYDSVRNIMYPTQSYNESITSLQSWYKLFLISGAAHCSRNTLMPGPYPEDNMATMIDWVENSIEPTGLNGTITSGTYSGEVQQLCAWPLRPFWSDNSTMSCQYDQKSIDSWTYTFDAFKVPIY</sequence>
<evidence type="ECO:0000256" key="1">
    <source>
        <dbReference type="ARBA" id="ARBA00022487"/>
    </source>
</evidence>